<keyword evidence="1" id="KW-0456">Lyase</keyword>
<dbReference type="EMBL" id="JACHEA010000001">
    <property type="protein sequence ID" value="MBB5340590.1"/>
    <property type="molecule type" value="Genomic_DNA"/>
</dbReference>
<sequence>MPLARSTLPEELLRWSKDSRVTVRRDGGPDPEGRCVVYWMQRAQRGIDNHAVDLAAKVANLLGLPLVVYFAGISNFPHANLRHYVFLNQGLPDIEADLAARNITFVMRRAPRESHQQMLADVHAAFLIGDENPMRVPEQWRKDLASKIKIPFWTVDTDVVVPSKLIEKAQYGAYTIRPRLYRLLPEYLHRYENVHADHAWKRPRGFYVDSVHEDMTRDWKELDRTVLPVEAWKGGTHAALRRLKFFTGELLKDYDTQRNHPETDGTSCMSPYLHYGHIGPITIALAVDAAAKANPKLQTARDSYFNELIAWRELAVNFVRYTANYDSPDCAESWAKTTIAEHARDEREHLYTLHQLENAHTFDDLWNAAQIQMVRYGWMHNYLRMYWAKKILEWTPDVATAMKYSIHLNDKYFLDGRDPNGYAGVAWAILGKFDRAWGTRPIFGKIRYMSGASTGKKFNSKEYIRQMEVLPQQGSLAF</sequence>
<organism evidence="1 2">
    <name type="scientific">Tunturiibacter gelidiferens</name>
    <dbReference type="NCBI Taxonomy" id="3069689"/>
    <lineage>
        <taxon>Bacteria</taxon>
        <taxon>Pseudomonadati</taxon>
        <taxon>Acidobacteriota</taxon>
        <taxon>Terriglobia</taxon>
        <taxon>Terriglobales</taxon>
        <taxon>Acidobacteriaceae</taxon>
        <taxon>Tunturiibacter</taxon>
    </lineage>
</organism>
<proteinExistence type="predicted"/>
<keyword evidence="2" id="KW-1185">Reference proteome</keyword>
<evidence type="ECO:0000313" key="1">
    <source>
        <dbReference type="EMBL" id="MBB5340590.1"/>
    </source>
</evidence>
<dbReference type="EC" id="4.1.99.3" evidence="1"/>
<name>A0ACC5P163_9BACT</name>
<reference evidence="1" key="1">
    <citation type="submission" date="2020-08" db="EMBL/GenBank/DDBJ databases">
        <title>Genomic Encyclopedia of Type Strains, Phase IV (KMG-V): Genome sequencing to study the core and pangenomes of soil and plant-associated prokaryotes.</title>
        <authorList>
            <person name="Whitman W."/>
        </authorList>
    </citation>
    <scope>NUCLEOTIDE SEQUENCE</scope>
    <source>
        <strain evidence="1">M8UP15</strain>
    </source>
</reference>
<evidence type="ECO:0000313" key="2">
    <source>
        <dbReference type="Proteomes" id="UP000569005"/>
    </source>
</evidence>
<accession>A0ACC5P163</accession>
<comment type="caution">
    <text evidence="1">The sequence shown here is derived from an EMBL/GenBank/DDBJ whole genome shotgun (WGS) entry which is preliminary data.</text>
</comment>
<dbReference type="Proteomes" id="UP000569005">
    <property type="component" value="Unassembled WGS sequence"/>
</dbReference>
<gene>
    <name evidence="1" type="ORF">HDF13_002923</name>
</gene>
<protein>
    <submittedName>
        <fullName evidence="1">Deoxyribodipyrimidine photo-lyase</fullName>
        <ecNumber evidence="1">4.1.99.3</ecNumber>
    </submittedName>
</protein>